<sequence length="653" mass="73211">MAVLKERLSRVRRKSFVGRAAELETFRAALSAPGVLFVHGPGGMGKSTLLEEFAAVARDAGRSVVHMDARHVRLSPDALPAVPAFGRTVLLIDTYERLEPVDDWVREEYLSSLPDDVVVVIAGRRPPGPRWRADPAWRLLTRELPLDNLRPHEGRGYLQAQGVAEEVHEGLLRASHGHPLTLSMLADATNRGLRATSLAELPDVVAALLAQTVESVPSPRHRAALEVCAHAPVTSGDLLRSVAGDETGELFTWLRTLAFVVDGPYGLYPHDAIRDALDADLRWRDPQRYAELDRRLVTARLQQLLATTDERERLQMVVDSIMLGSTRSSEDSCSAPSPTLQAYADHFRESDRTSIVTMTEAWQGPEQAALVEFWLDRRPEAFRVFRAPSGESRGYATVLDLTEADLGLDPKADAMWRIAHEQAPPRTGEKIRAWRFFLDRDQGQQPSPSTTLFTACQVVDALVRKNTAWTLVGACTDPARWSPTMANLDFWPVGEGEAAPEVFGHDWRRRDPTEWLKWVHARHTGGHSPAEDPSQDRVILSRMDFDEAVRAGLRDLHRPEQLAANPLLRSRVVDKNRSQGRTPDQTLTRLYQTAPLPPDLQDLITRTFLNPAPKQQRVAADLHLSFNTFRRRRDQAVARIADWLWEQEIGPRA</sequence>
<dbReference type="EMBL" id="JAHBAY010000005">
    <property type="protein sequence ID" value="MBT0769904.1"/>
    <property type="molecule type" value="Genomic_DNA"/>
</dbReference>
<dbReference type="RefSeq" id="WP_214156205.1">
    <property type="nucleotide sequence ID" value="NZ_JAHBAY010000005.1"/>
</dbReference>
<reference evidence="2 3" key="1">
    <citation type="submission" date="2021-05" db="EMBL/GenBank/DDBJ databases">
        <title>Kineosporia and Streptomyces sp. nov. two new marine actinobacteria isolated from Coral.</title>
        <authorList>
            <person name="Buangrab K."/>
            <person name="Sutthacheep M."/>
            <person name="Yeemin T."/>
            <person name="Harunari E."/>
            <person name="Igarashi Y."/>
            <person name="Kanchanasin P."/>
            <person name="Tanasupawat S."/>
            <person name="Phongsopitanun W."/>
        </authorList>
    </citation>
    <scope>NUCLEOTIDE SEQUENCE [LARGE SCALE GENOMIC DNA]</scope>
    <source>
        <strain evidence="2 3">J2-2</strain>
    </source>
</reference>
<gene>
    <name evidence="2" type="ORF">KIH74_13285</name>
</gene>
<evidence type="ECO:0000313" key="3">
    <source>
        <dbReference type="Proteomes" id="UP001197247"/>
    </source>
</evidence>
<dbReference type="Pfam" id="PF13191">
    <property type="entry name" value="AAA_16"/>
    <property type="match status" value="1"/>
</dbReference>
<evidence type="ECO:0000259" key="1">
    <source>
        <dbReference type="Pfam" id="PF13191"/>
    </source>
</evidence>
<keyword evidence="3" id="KW-1185">Reference proteome</keyword>
<accession>A0ABS5THM8</accession>
<dbReference type="Proteomes" id="UP001197247">
    <property type="component" value="Unassembled WGS sequence"/>
</dbReference>
<feature type="domain" description="Orc1-like AAA ATPase" evidence="1">
    <location>
        <begin position="16"/>
        <end position="88"/>
    </location>
</feature>
<comment type="caution">
    <text evidence="2">The sequence shown here is derived from an EMBL/GenBank/DDBJ whole genome shotgun (WGS) entry which is preliminary data.</text>
</comment>
<dbReference type="InterPro" id="IPR041664">
    <property type="entry name" value="AAA_16"/>
</dbReference>
<name>A0ABS5THM8_9ACTN</name>
<protein>
    <submittedName>
        <fullName evidence="2">AAA family ATPase</fullName>
    </submittedName>
</protein>
<dbReference type="InterPro" id="IPR027417">
    <property type="entry name" value="P-loop_NTPase"/>
</dbReference>
<dbReference type="Gene3D" id="3.40.50.300">
    <property type="entry name" value="P-loop containing nucleotide triphosphate hydrolases"/>
    <property type="match status" value="1"/>
</dbReference>
<proteinExistence type="predicted"/>
<evidence type="ECO:0000313" key="2">
    <source>
        <dbReference type="EMBL" id="MBT0769904.1"/>
    </source>
</evidence>
<dbReference type="SUPFAM" id="SSF52540">
    <property type="entry name" value="P-loop containing nucleoside triphosphate hydrolases"/>
    <property type="match status" value="1"/>
</dbReference>
<organism evidence="2 3">
    <name type="scientific">Kineosporia corallincola</name>
    <dbReference type="NCBI Taxonomy" id="2835133"/>
    <lineage>
        <taxon>Bacteria</taxon>
        <taxon>Bacillati</taxon>
        <taxon>Actinomycetota</taxon>
        <taxon>Actinomycetes</taxon>
        <taxon>Kineosporiales</taxon>
        <taxon>Kineosporiaceae</taxon>
        <taxon>Kineosporia</taxon>
    </lineage>
</organism>